<evidence type="ECO:0000313" key="3">
    <source>
        <dbReference type="Proteomes" id="UP001626550"/>
    </source>
</evidence>
<protein>
    <submittedName>
        <fullName evidence="2">Uncharacterized protein</fullName>
    </submittedName>
</protein>
<feature type="region of interest" description="Disordered" evidence="1">
    <location>
        <begin position="640"/>
        <end position="660"/>
    </location>
</feature>
<dbReference type="Proteomes" id="UP001626550">
    <property type="component" value="Unassembled WGS sequence"/>
</dbReference>
<reference evidence="2 3" key="1">
    <citation type="submission" date="2024-11" db="EMBL/GenBank/DDBJ databases">
        <title>Adaptive evolution of stress response genes in parasites aligns with host niche diversity.</title>
        <authorList>
            <person name="Hahn C."/>
            <person name="Resl P."/>
        </authorList>
    </citation>
    <scope>NUCLEOTIDE SEQUENCE [LARGE SCALE GENOMIC DNA]</scope>
    <source>
        <strain evidence="2">EGGRZ-B1_66</strain>
        <tissue evidence="2">Body</tissue>
    </source>
</reference>
<name>A0ABD2Q3J8_9PLAT</name>
<accession>A0ABD2Q3J8</accession>
<keyword evidence="3" id="KW-1185">Reference proteome</keyword>
<dbReference type="AlphaFoldDB" id="A0ABD2Q3J8"/>
<proteinExistence type="predicted"/>
<feature type="compositionally biased region" description="Polar residues" evidence="1">
    <location>
        <begin position="932"/>
        <end position="944"/>
    </location>
</feature>
<evidence type="ECO:0000313" key="2">
    <source>
        <dbReference type="EMBL" id="KAL3313933.1"/>
    </source>
</evidence>
<comment type="caution">
    <text evidence="2">The sequence shown here is derived from an EMBL/GenBank/DDBJ whole genome shotgun (WGS) entry which is preliminary data.</text>
</comment>
<feature type="region of interest" description="Disordered" evidence="1">
    <location>
        <begin position="932"/>
        <end position="971"/>
    </location>
</feature>
<organism evidence="2 3">
    <name type="scientific">Cichlidogyrus casuarinus</name>
    <dbReference type="NCBI Taxonomy" id="1844966"/>
    <lineage>
        <taxon>Eukaryota</taxon>
        <taxon>Metazoa</taxon>
        <taxon>Spiralia</taxon>
        <taxon>Lophotrochozoa</taxon>
        <taxon>Platyhelminthes</taxon>
        <taxon>Monogenea</taxon>
        <taxon>Monopisthocotylea</taxon>
        <taxon>Dactylogyridea</taxon>
        <taxon>Ancyrocephalidae</taxon>
        <taxon>Cichlidogyrus</taxon>
    </lineage>
</organism>
<feature type="compositionally biased region" description="Polar residues" evidence="1">
    <location>
        <begin position="640"/>
        <end position="649"/>
    </location>
</feature>
<dbReference type="EMBL" id="JBJKFK010001149">
    <property type="protein sequence ID" value="KAL3313933.1"/>
    <property type="molecule type" value="Genomic_DNA"/>
</dbReference>
<evidence type="ECO:0000256" key="1">
    <source>
        <dbReference type="SAM" id="MobiDB-lite"/>
    </source>
</evidence>
<gene>
    <name evidence="2" type="ORF">Ciccas_007462</name>
</gene>
<sequence length="990" mass="109221">MAQHAAISPPMEFFVPHYNTFDSSRVAPLATIESNQEFLSDDLSCHINWLQRSDRKKSPFMTSDRLYRAGIQDLLQQEASEQLCNSTLDQPSQLVRVECYKIGCRCVLKREPALAMKVVSGISMVQGTWHPSSGIAQASSVTSLHENWLKFPKLSHHRSKSSKSHSQMSLLGAMSEKFAAKETSTPIILTSCCPSWFEVVQKSSSGPEDPHPNKGPALPCWNSVNALWKAFPGLALVKKQVKCFLPKVASPDNNPLLHGPYFLPTGCVLQLLGQRTVNVCTEDKSRRNLAQGFKTVSQPMLQCALVGGKTVKDVISKMLSLGDREFNCQCALESLSETHMPCPSNPEQILYLSFEEKNTAFSPVAPSSMLQGKVHLSKEVDAWSGGGVHSLINLLSNYRLPILVKPVLGRSIADWLPSNKNSAGLEPMTEDANGLLRITQCYNGILIFLEPINDCDDQTVEALNSNSKQTSSRFFVVTADMLSDHAFLVADQVSCDRNMDRLKTHANRVAHFLAACHPVYGLAYLLKYAENVTQNSSTGPVHMPLTRSLGPPNVYHRQITLKSTLSSIAAIAAIHLGELVNANLAPVISRQLVENNSSNSSNLSRSSDAENSMVMNEILNEIEDIYFYVRTGRFPTASKFNSQCSPQQNLKHRSLSGPSHQHLKMVRSCPQPTRMLTVLSPAPQHQAPTQLMSPLPSVQQDNFVGKTLNHARQKSHEIKTSLSQCLPLFRQTQVRSPLKCQPMVTNDQATLGRSKSNVRQNVPLYYSGTYAPTPKQFISAPYCSPVSPIRLLNVPKQKQNSQPIYLIQQPSQYTFAEQHQQQFMQVMPQVFQPVTPQEFYQLAPQDEANRLVGKSLTESMMFLSSRNEAQPTLSPALHHPNHHLLSSLASSISDAGAVMMNSNESTLASKLHSQQMGLGGFRQGHETKTQTLLNRKTSDGSSRNKLLVHSAGETTPGRPTNSSPDTGLGGDSSLAALNMIWTLQDGRIAQ</sequence>